<evidence type="ECO:0000256" key="1">
    <source>
        <dbReference type="ARBA" id="ARBA00022669"/>
    </source>
</evidence>
<evidence type="ECO:0000256" key="5">
    <source>
        <dbReference type="ARBA" id="ARBA00023180"/>
    </source>
</evidence>
<keyword evidence="9" id="KW-1185">Reference proteome</keyword>
<evidence type="ECO:0000313" key="9">
    <source>
        <dbReference type="Proteomes" id="UP000887540"/>
    </source>
</evidence>
<evidence type="ECO:0000256" key="3">
    <source>
        <dbReference type="ARBA" id="ARBA00022737"/>
    </source>
</evidence>
<dbReference type="AlphaFoldDB" id="A0A914BUY6"/>
<keyword evidence="3" id="KW-0677">Repeat</keyword>
<keyword evidence="4" id="KW-1015">Disulfide bond</keyword>
<reference evidence="10" key="1">
    <citation type="submission" date="2022-11" db="UniProtKB">
        <authorList>
            <consortium name="WormBaseParasite"/>
        </authorList>
    </citation>
    <scope>IDENTIFICATION</scope>
</reference>
<dbReference type="InterPro" id="IPR036508">
    <property type="entry name" value="Chitin-bd_dom_sf"/>
</dbReference>
<evidence type="ECO:0000313" key="10">
    <source>
        <dbReference type="WBParaSite" id="ACRNAN_Path_1060.g4056.t1"/>
    </source>
</evidence>
<feature type="domain" description="Chitin-binding type-2" evidence="8">
    <location>
        <begin position="89"/>
        <end position="146"/>
    </location>
</feature>
<name>A0A914BUY6_9BILA</name>
<keyword evidence="7" id="KW-0472">Membrane</keyword>
<evidence type="ECO:0000256" key="6">
    <source>
        <dbReference type="SAM" id="MobiDB-lite"/>
    </source>
</evidence>
<dbReference type="WBParaSite" id="ACRNAN_Path_1060.g4056.t1">
    <property type="protein sequence ID" value="ACRNAN_Path_1060.g4056.t1"/>
    <property type="gene ID" value="ACRNAN_Path_1060.g4056"/>
</dbReference>
<evidence type="ECO:0000256" key="2">
    <source>
        <dbReference type="ARBA" id="ARBA00022729"/>
    </source>
</evidence>
<dbReference type="PANTHER" id="PTHR23301">
    <property type="entry name" value="CHITIN BINDING PERITROPHIN-A"/>
    <property type="match status" value="1"/>
</dbReference>
<dbReference type="PANTHER" id="PTHR23301:SF0">
    <property type="entry name" value="CHITIN-BINDING TYPE-2 DOMAIN-CONTAINING PROTEIN-RELATED"/>
    <property type="match status" value="1"/>
</dbReference>
<feature type="domain" description="Chitin-binding type-2" evidence="8">
    <location>
        <begin position="19"/>
        <end position="76"/>
    </location>
</feature>
<dbReference type="SUPFAM" id="SSF57625">
    <property type="entry name" value="Invertebrate chitin-binding proteins"/>
    <property type="match status" value="2"/>
</dbReference>
<feature type="transmembrane region" description="Helical" evidence="7">
    <location>
        <begin position="175"/>
        <end position="198"/>
    </location>
</feature>
<organism evidence="9 10">
    <name type="scientific">Acrobeloides nanus</name>
    <dbReference type="NCBI Taxonomy" id="290746"/>
    <lineage>
        <taxon>Eukaryota</taxon>
        <taxon>Metazoa</taxon>
        <taxon>Ecdysozoa</taxon>
        <taxon>Nematoda</taxon>
        <taxon>Chromadorea</taxon>
        <taxon>Rhabditida</taxon>
        <taxon>Tylenchina</taxon>
        <taxon>Cephalobomorpha</taxon>
        <taxon>Cephaloboidea</taxon>
        <taxon>Cephalobidae</taxon>
        <taxon>Acrobeloides</taxon>
    </lineage>
</organism>
<dbReference type="Pfam" id="PF01607">
    <property type="entry name" value="CBM_14"/>
    <property type="match status" value="2"/>
</dbReference>
<evidence type="ECO:0000256" key="4">
    <source>
        <dbReference type="ARBA" id="ARBA00023157"/>
    </source>
</evidence>
<dbReference type="Proteomes" id="UP000887540">
    <property type="component" value="Unplaced"/>
</dbReference>
<dbReference type="Gene3D" id="2.170.140.10">
    <property type="entry name" value="Chitin binding domain"/>
    <property type="match status" value="2"/>
</dbReference>
<dbReference type="InterPro" id="IPR051940">
    <property type="entry name" value="Chitin_bind-dev_reg"/>
</dbReference>
<keyword evidence="1" id="KW-0147">Chitin-binding</keyword>
<proteinExistence type="predicted"/>
<dbReference type="GO" id="GO:0008061">
    <property type="term" value="F:chitin binding"/>
    <property type="evidence" value="ECO:0007669"/>
    <property type="project" value="UniProtKB-KW"/>
</dbReference>
<keyword evidence="5" id="KW-0325">Glycoprotein</keyword>
<evidence type="ECO:0000256" key="7">
    <source>
        <dbReference type="SAM" id="Phobius"/>
    </source>
</evidence>
<evidence type="ECO:0000259" key="8">
    <source>
        <dbReference type="PROSITE" id="PS50940"/>
    </source>
</evidence>
<feature type="region of interest" description="Disordered" evidence="6">
    <location>
        <begin position="1"/>
        <end position="20"/>
    </location>
</feature>
<protein>
    <submittedName>
        <fullName evidence="10">Chitin-binding type-2 domain-containing protein</fullName>
    </submittedName>
</protein>
<keyword evidence="7" id="KW-0812">Transmembrane</keyword>
<dbReference type="PROSITE" id="PS50940">
    <property type="entry name" value="CHIT_BIND_II"/>
    <property type="match status" value="2"/>
</dbReference>
<dbReference type="InterPro" id="IPR002557">
    <property type="entry name" value="Chitin-bd_dom"/>
</dbReference>
<keyword evidence="7" id="KW-1133">Transmembrane helix</keyword>
<dbReference type="SMART" id="SM00494">
    <property type="entry name" value="ChtBD2"/>
    <property type="match status" value="2"/>
</dbReference>
<dbReference type="GO" id="GO:0005576">
    <property type="term" value="C:extracellular region"/>
    <property type="evidence" value="ECO:0007669"/>
    <property type="project" value="InterPro"/>
</dbReference>
<accession>A0A914BUY6</accession>
<keyword evidence="2" id="KW-0732">Signal</keyword>
<sequence length="246" mass="27719">MILAGPSSPNSSTSASTTENSCVGQNDGIYLYSPCATGYKKCIRGHELRYSCDPGLFYNPENGFCEDRANVHGCNQANSETTSIPPHEDESCKNLSDGIHISTPCSPNFLICKSGRSFKGHCGKGLLFNLELLRCDYQEKILGCLSQTNQNKTLPLRNSEYLHNYAMEYECFKCWYFIITSGSITILCLLTIFAYLFIEFKCLLTIFAYLFIEFKWKRSLFGHICNRTLRASNVDNASFITAKNAW</sequence>